<evidence type="ECO:0000313" key="2">
    <source>
        <dbReference type="EMBL" id="GBL93607.1"/>
    </source>
</evidence>
<feature type="compositionally biased region" description="Basic and acidic residues" evidence="1">
    <location>
        <begin position="18"/>
        <end position="31"/>
    </location>
</feature>
<dbReference type="AlphaFoldDB" id="A0A4Y2BPH2"/>
<dbReference type="OrthoDB" id="10278825at2759"/>
<name>A0A4Y2BPH2_ARAVE</name>
<keyword evidence="3" id="KW-1185">Reference proteome</keyword>
<feature type="compositionally biased region" description="Polar residues" evidence="1">
    <location>
        <begin position="1"/>
        <end position="10"/>
    </location>
</feature>
<organism evidence="2 3">
    <name type="scientific">Araneus ventricosus</name>
    <name type="common">Orbweaver spider</name>
    <name type="synonym">Epeira ventricosa</name>
    <dbReference type="NCBI Taxonomy" id="182803"/>
    <lineage>
        <taxon>Eukaryota</taxon>
        <taxon>Metazoa</taxon>
        <taxon>Ecdysozoa</taxon>
        <taxon>Arthropoda</taxon>
        <taxon>Chelicerata</taxon>
        <taxon>Arachnida</taxon>
        <taxon>Araneae</taxon>
        <taxon>Araneomorphae</taxon>
        <taxon>Entelegynae</taxon>
        <taxon>Araneoidea</taxon>
        <taxon>Araneidae</taxon>
        <taxon>Araneus</taxon>
    </lineage>
</organism>
<gene>
    <name evidence="2" type="ORF">AVEN_25608_1</name>
</gene>
<proteinExistence type="predicted"/>
<accession>A0A4Y2BPH2</accession>
<dbReference type="Proteomes" id="UP000499080">
    <property type="component" value="Unassembled WGS sequence"/>
</dbReference>
<dbReference type="EMBL" id="BGPR01000095">
    <property type="protein sequence ID" value="GBL93607.1"/>
    <property type="molecule type" value="Genomic_DNA"/>
</dbReference>
<evidence type="ECO:0000256" key="1">
    <source>
        <dbReference type="SAM" id="MobiDB-lite"/>
    </source>
</evidence>
<reference evidence="2 3" key="1">
    <citation type="journal article" date="2019" name="Sci. Rep.">
        <title>Orb-weaving spider Araneus ventricosus genome elucidates the spidroin gene catalogue.</title>
        <authorList>
            <person name="Kono N."/>
            <person name="Nakamura H."/>
            <person name="Ohtoshi R."/>
            <person name="Moran D.A.P."/>
            <person name="Shinohara A."/>
            <person name="Yoshida Y."/>
            <person name="Fujiwara M."/>
            <person name="Mori M."/>
            <person name="Tomita M."/>
            <person name="Arakawa K."/>
        </authorList>
    </citation>
    <scope>NUCLEOTIDE SEQUENCE [LARGE SCALE GENOMIC DNA]</scope>
</reference>
<comment type="caution">
    <text evidence="2">The sequence shown here is derived from an EMBL/GenBank/DDBJ whole genome shotgun (WGS) entry which is preliminary data.</text>
</comment>
<sequence>MKLGYSTNQIKPRIALRPPEKSSEGYDKHPDSPGSFRDTTSSRATLVLPWRPDYLKNDRCNSSDTEVVVLMSITACPLPKEVCIVVGERPKDKNFFLSGLKSWGGPGREKTATARGEKVHYVEADLSFSVAFSVSMEMREQQERLKSSQTKHLNSSRLPPSRDFPGYRMGCRVAPHQLSPGWNMVANLRQGISSPSKGHPSGFWR</sequence>
<evidence type="ECO:0000313" key="3">
    <source>
        <dbReference type="Proteomes" id="UP000499080"/>
    </source>
</evidence>
<protein>
    <submittedName>
        <fullName evidence="2">Uncharacterized protein</fullName>
    </submittedName>
</protein>
<feature type="region of interest" description="Disordered" evidence="1">
    <location>
        <begin position="1"/>
        <end position="41"/>
    </location>
</feature>